<feature type="transmembrane region" description="Helical" evidence="1">
    <location>
        <begin position="373"/>
        <end position="396"/>
    </location>
</feature>
<evidence type="ECO:0000313" key="2">
    <source>
        <dbReference type="EMBL" id="OQP45266.1"/>
    </source>
</evidence>
<feature type="transmembrane region" description="Helical" evidence="1">
    <location>
        <begin position="318"/>
        <end position="335"/>
    </location>
</feature>
<dbReference type="OrthoDB" id="1489163at2"/>
<protein>
    <recommendedName>
        <fullName evidence="4">Glycosyltransferase RgtA/B/C/D-like domain-containing protein</fullName>
    </recommendedName>
</protein>
<gene>
    <name evidence="2" type="ORF">A4H97_32630</name>
</gene>
<keyword evidence="1" id="KW-1133">Transmembrane helix</keyword>
<dbReference type="RefSeq" id="WP_081202348.1">
    <property type="nucleotide sequence ID" value="NZ_FOCZ01000004.1"/>
</dbReference>
<keyword evidence="1" id="KW-0472">Membrane</keyword>
<dbReference type="Proteomes" id="UP000192610">
    <property type="component" value="Unassembled WGS sequence"/>
</dbReference>
<feature type="transmembrane region" description="Helical" evidence="1">
    <location>
        <begin position="6"/>
        <end position="25"/>
    </location>
</feature>
<evidence type="ECO:0008006" key="4">
    <source>
        <dbReference type="Google" id="ProtNLM"/>
    </source>
</evidence>
<comment type="caution">
    <text evidence="2">The sequence shown here is derived from an EMBL/GenBank/DDBJ whole genome shotgun (WGS) entry which is preliminary data.</text>
</comment>
<feature type="transmembrane region" description="Helical" evidence="1">
    <location>
        <begin position="238"/>
        <end position="260"/>
    </location>
</feature>
<keyword evidence="1" id="KW-0812">Transmembrane</keyword>
<reference evidence="3" key="1">
    <citation type="submission" date="2016-04" db="EMBL/GenBank/DDBJ databases">
        <authorList>
            <person name="Chen L."/>
            <person name="Zhuang W."/>
            <person name="Wang G."/>
        </authorList>
    </citation>
    <scope>NUCLEOTIDE SEQUENCE [LARGE SCALE GENOMIC DNA]</scope>
    <source>
        <strain evidence="3">17621</strain>
    </source>
</reference>
<dbReference type="STRING" id="354355.SAMN05660816_02471"/>
<feature type="transmembrane region" description="Helical" evidence="1">
    <location>
        <begin position="341"/>
        <end position="361"/>
    </location>
</feature>
<evidence type="ECO:0000256" key="1">
    <source>
        <dbReference type="SAM" id="Phobius"/>
    </source>
</evidence>
<dbReference type="AlphaFoldDB" id="A0A1V9EGL7"/>
<name>A0A1V9EGL7_9BACT</name>
<organism evidence="2 3">
    <name type="scientific">Niastella yeongjuensis</name>
    <dbReference type="NCBI Taxonomy" id="354355"/>
    <lineage>
        <taxon>Bacteria</taxon>
        <taxon>Pseudomonadati</taxon>
        <taxon>Bacteroidota</taxon>
        <taxon>Chitinophagia</taxon>
        <taxon>Chitinophagales</taxon>
        <taxon>Chitinophagaceae</taxon>
        <taxon>Niastella</taxon>
    </lineage>
</organism>
<feature type="transmembrane region" description="Helical" evidence="1">
    <location>
        <begin position="202"/>
        <end position="226"/>
    </location>
</feature>
<keyword evidence="3" id="KW-1185">Reference proteome</keyword>
<evidence type="ECO:0000313" key="3">
    <source>
        <dbReference type="Proteomes" id="UP000192610"/>
    </source>
</evidence>
<sequence length="498" mass="57045">MSQHLFQKLYWIPVFIAWLFILLKYRSILSYKFKLLKPANRSSKALLLPLMAILAALITLALVLPFSYDESFTFTQFTFPGPQQALFNYPAPNNHVFHSLLTCITWFIFQFTHSEIAVRIPALFFSAYILYFVFTRYLEGNLYAAVFFGILYLFSPNIIEFAFQARGYSIQIFCSLATYYFITDKKTISNLPFFARLNLVLLLTTIGLFTSPAYLYTAGGIYLMFVTLNIRDIKKEPFSFALINIFYGLTVVLLYTPIIASKGLHTIVANHWVGPVDGFTLKNVLEHLNNLVKFLTLPQQLGWIVIVLFVLNSIKQRAYYNMYILVIPVVLMFLLKQLPVYRVFLPIGCIMLINACMAVTGSKLFQRTTAIPLSFLQQAPAIVLIAVSSVLGYYYFDNYHPKDDLSHAYRFKKIQAVLPLHDKVYSNALGDSWAIWEILSASTKLRGIEWIREIEKDIKEYDLKSALILSTVPLENMKVIDSTTDADGRKILIMEGGK</sequence>
<feature type="transmembrane region" description="Helical" evidence="1">
    <location>
        <begin position="291"/>
        <end position="311"/>
    </location>
</feature>
<feature type="transmembrane region" description="Helical" evidence="1">
    <location>
        <begin position="116"/>
        <end position="134"/>
    </location>
</feature>
<feature type="transmembrane region" description="Helical" evidence="1">
    <location>
        <begin position="46"/>
        <end position="66"/>
    </location>
</feature>
<proteinExistence type="predicted"/>
<feature type="transmembrane region" description="Helical" evidence="1">
    <location>
        <begin position="140"/>
        <end position="158"/>
    </location>
</feature>
<dbReference type="EMBL" id="LVXG01000031">
    <property type="protein sequence ID" value="OQP45266.1"/>
    <property type="molecule type" value="Genomic_DNA"/>
</dbReference>
<accession>A0A1V9EGL7</accession>